<evidence type="ECO:0000313" key="3">
    <source>
        <dbReference type="Proteomes" id="UP001338125"/>
    </source>
</evidence>
<dbReference type="EMBL" id="JAVFKD010000014">
    <property type="protein sequence ID" value="KAK5991268.1"/>
    <property type="molecule type" value="Genomic_DNA"/>
</dbReference>
<feature type="transmembrane region" description="Helical" evidence="1">
    <location>
        <begin position="6"/>
        <end position="24"/>
    </location>
</feature>
<proteinExistence type="predicted"/>
<keyword evidence="1" id="KW-0472">Membrane</keyword>
<feature type="transmembrane region" description="Helical" evidence="1">
    <location>
        <begin position="194"/>
        <end position="216"/>
    </location>
</feature>
<keyword evidence="1" id="KW-1133">Transmembrane helix</keyword>
<organism evidence="2 3">
    <name type="scientific">Cladobotryum mycophilum</name>
    <dbReference type="NCBI Taxonomy" id="491253"/>
    <lineage>
        <taxon>Eukaryota</taxon>
        <taxon>Fungi</taxon>
        <taxon>Dikarya</taxon>
        <taxon>Ascomycota</taxon>
        <taxon>Pezizomycotina</taxon>
        <taxon>Sordariomycetes</taxon>
        <taxon>Hypocreomycetidae</taxon>
        <taxon>Hypocreales</taxon>
        <taxon>Hypocreaceae</taxon>
        <taxon>Cladobotryum</taxon>
    </lineage>
</organism>
<evidence type="ECO:0000256" key="1">
    <source>
        <dbReference type="SAM" id="Phobius"/>
    </source>
</evidence>
<feature type="transmembrane region" description="Helical" evidence="1">
    <location>
        <begin position="260"/>
        <end position="282"/>
    </location>
</feature>
<comment type="caution">
    <text evidence="2">The sequence shown here is derived from an EMBL/GenBank/DDBJ whole genome shotgun (WGS) entry which is preliminary data.</text>
</comment>
<reference evidence="2 3" key="1">
    <citation type="submission" date="2024-01" db="EMBL/GenBank/DDBJ databases">
        <title>Complete genome of Cladobotryum mycophilum ATHUM6906.</title>
        <authorList>
            <person name="Christinaki A.C."/>
            <person name="Myridakis A.I."/>
            <person name="Kouvelis V.N."/>
        </authorList>
    </citation>
    <scope>NUCLEOTIDE SEQUENCE [LARGE SCALE GENOMIC DNA]</scope>
    <source>
        <strain evidence="2 3">ATHUM6906</strain>
    </source>
</reference>
<feature type="transmembrane region" description="Helical" evidence="1">
    <location>
        <begin position="128"/>
        <end position="149"/>
    </location>
</feature>
<keyword evidence="3" id="KW-1185">Reference proteome</keyword>
<gene>
    <name evidence="2" type="ORF">PT974_09548</name>
</gene>
<accession>A0ABR0SGI4</accession>
<protein>
    <submittedName>
        <fullName evidence="2">Uncharacterized protein</fullName>
    </submittedName>
</protein>
<dbReference type="Proteomes" id="UP001338125">
    <property type="component" value="Unassembled WGS sequence"/>
</dbReference>
<evidence type="ECO:0000313" key="2">
    <source>
        <dbReference type="EMBL" id="KAK5991268.1"/>
    </source>
</evidence>
<sequence length="303" mass="35144">MFLWPTVLFSILSGFGFFKTIIWYRHLRHYSDSKLLTLQPSRSGIRSENEADAVYEDEQYDDGLLGDVYRDQPEQTTEHDLLGHENASMEIEDDPRTSEVRIIRVSNIRFAPRFRWQDRISESDIRQLSTSFVVVISIYAVSFGMYLFGNTCEGLHMPKDPARYLVTLASPITSLIAIRMLLRQFRHRTSRFHVQLTQFIVILGLLLWMATLGISITETYFEMYSVLEFDKYSYEEIRELECQAPMRMCCDNDHLYGSNWAFLGALLKSSCACGIVLLELMFHIPPIFKISWITTKANRGGGR</sequence>
<feature type="transmembrane region" description="Helical" evidence="1">
    <location>
        <begin position="161"/>
        <end position="182"/>
    </location>
</feature>
<keyword evidence="1" id="KW-0812">Transmembrane</keyword>
<name>A0ABR0SGI4_9HYPO</name>